<comment type="subcellular location">
    <subcellularLocation>
        <location evidence="1">Cell envelope</location>
    </subcellularLocation>
</comment>
<keyword evidence="6" id="KW-1185">Reference proteome</keyword>
<dbReference type="InterPro" id="IPR051465">
    <property type="entry name" value="Cell_Envelope_Struct_Comp"/>
</dbReference>
<name>A0A3T1DBQ2_9BACL</name>
<dbReference type="PROSITE" id="PS51272">
    <property type="entry name" value="SLH"/>
    <property type="match status" value="3"/>
</dbReference>
<feature type="region of interest" description="Disordered" evidence="2">
    <location>
        <begin position="734"/>
        <end position="755"/>
    </location>
</feature>
<dbReference type="InterPro" id="IPR011493">
    <property type="entry name" value="GLUG"/>
</dbReference>
<evidence type="ECO:0000313" key="6">
    <source>
        <dbReference type="Proteomes" id="UP000289856"/>
    </source>
</evidence>
<dbReference type="InterPro" id="IPR011432">
    <property type="entry name" value="Shr-like_HID"/>
</dbReference>
<dbReference type="PANTHER" id="PTHR43308:SF5">
    <property type="entry name" value="S-LAYER PROTEIN _ PEPTIDOGLYCAN ENDO-BETA-N-ACETYLGLUCOSAMINIDASE"/>
    <property type="match status" value="1"/>
</dbReference>
<dbReference type="Gene3D" id="2.60.40.4270">
    <property type="entry name" value="Listeria-Bacteroides repeat domain"/>
    <property type="match status" value="1"/>
</dbReference>
<evidence type="ECO:0000256" key="2">
    <source>
        <dbReference type="SAM" id="MobiDB-lite"/>
    </source>
</evidence>
<sequence>MRKLGRKVTAVLLAIMLLLSTTQQIGIFGEHKASAANSDFAGGTGAQGDPYQISTAGQLNAVRNYLGADIYFKLINDIDLSSYKTNDSGKGWEPIGTTPSDPVQFKGVFDGAGYKISNLYINRPQSHYQALFAYTNYSTTIKNIKLIGVNVNGGQNSGSLVGQNNGTVSFASASGEVSGTYFVGGLIGRNYGGSTVNINSNVNVIGTMYVGGLIGYSDAGINKSYAIGDVSGSSEIGGLVGHNSSSIQNSFALGNVTGTDKIGGLIGNNQGPVSNSYASGKVTGVTNTGGLIGVVTYDQTMSNVFYNKETTGQSDSGKGMPKLTAEMQLKATYMNWTFDANVWTIDPSHNNGYPYLSELLSPEHVIYSGNGNTSGTPPISKLYPKGQVISVAGNTGSLVKTGSTFVGWTTKADGSGFRYQPGQLFPVDADTTFYAHWLLTPPVLTADTTDNDIVSPIEITFNDDSTWSDAIIEISYDGEELDEDDYSIDEGKITIEANVLSAGTYTIAVAAEGYADATVVQTITPSTSLNSLILSNGPLNETFTAKVTSYTQNVDYAVTSLTVTPTVADPSAIVEVAVNDADSEIVNSGEVSAALPLKVGDNTITITVTAEDDEDEFTKTYTIIVTRKAASLDLSHLVLNSGGLNKTFTPSETSYTQSVENAVANLTVTPTAVEPTAVVKVAVNDADSEIVTSGEASAALPLKVGDNTITITVTVGNEPSKVYTIVVNRKAAPTNTDSNGPIPNSNKDVTSTNGKITIPTDNTGKVSLDNEVTVEIPVNAANKDLTITIDKVLETNKLLANNEILASKVFEILKNVPENFSKLVTLTFVFDTTKVGTNQRPVVFYYDEVNKKWIEIANGKVSGNRITVSVNHFTKFAVLAVDQNVDQSVDQPVDIPTVDVKFSDIAGHWAEASVNQAVYGGIVKGYADGTFKPNATVTRAEFSVMLMNALKPQEAGAELTFTDSAKIGAWAQKSVAQAVQTGIIKGYTDGTFRPNTFVTRTEMAVMIANALKLSIESDVATSFADDKAIPVWAKGSVEALKKLGIVKGTGNKFNPSAQATRAEVVIILLNMLEQSK</sequence>
<dbReference type="GO" id="GO:0030313">
    <property type="term" value="C:cell envelope"/>
    <property type="evidence" value="ECO:0007669"/>
    <property type="project" value="UniProtKB-SubCell"/>
</dbReference>
<evidence type="ECO:0000256" key="1">
    <source>
        <dbReference type="ARBA" id="ARBA00004196"/>
    </source>
</evidence>
<dbReference type="InterPro" id="IPR025883">
    <property type="entry name" value="Cadherin-like_domain"/>
</dbReference>
<feature type="domain" description="SLH" evidence="4">
    <location>
        <begin position="897"/>
        <end position="957"/>
    </location>
</feature>
<feature type="domain" description="SLH" evidence="4">
    <location>
        <begin position="1023"/>
        <end position="1076"/>
    </location>
</feature>
<dbReference type="Pfam" id="PF09479">
    <property type="entry name" value="Flg_new"/>
    <property type="match status" value="1"/>
</dbReference>
<dbReference type="Pfam" id="PF07581">
    <property type="entry name" value="Glug"/>
    <property type="match status" value="1"/>
</dbReference>
<dbReference type="PANTHER" id="PTHR43308">
    <property type="entry name" value="OUTER MEMBRANE PROTEIN ALPHA-RELATED"/>
    <property type="match status" value="1"/>
</dbReference>
<dbReference type="Pfam" id="PF12733">
    <property type="entry name" value="Cadherin-like"/>
    <property type="match status" value="2"/>
</dbReference>
<dbReference type="Gene3D" id="2.160.20.110">
    <property type="match status" value="1"/>
</dbReference>
<protein>
    <recommendedName>
        <fullName evidence="4">SLH domain-containing protein</fullName>
    </recommendedName>
</protein>
<evidence type="ECO:0000259" key="4">
    <source>
        <dbReference type="PROSITE" id="PS51272"/>
    </source>
</evidence>
<organism evidence="5 6">
    <name type="scientific">Cohnella abietis</name>
    <dbReference type="NCBI Taxonomy" id="2507935"/>
    <lineage>
        <taxon>Bacteria</taxon>
        <taxon>Bacillati</taxon>
        <taxon>Bacillota</taxon>
        <taxon>Bacilli</taxon>
        <taxon>Bacillales</taxon>
        <taxon>Paenibacillaceae</taxon>
        <taxon>Cohnella</taxon>
    </lineage>
</organism>
<dbReference type="EMBL" id="AP019400">
    <property type="protein sequence ID" value="BBI35530.1"/>
    <property type="molecule type" value="Genomic_DNA"/>
</dbReference>
<feature type="signal peptide" evidence="3">
    <location>
        <begin position="1"/>
        <end position="25"/>
    </location>
</feature>
<dbReference type="Pfam" id="PF00395">
    <property type="entry name" value="SLH"/>
    <property type="match status" value="3"/>
</dbReference>
<keyword evidence="3" id="KW-0732">Signal</keyword>
<dbReference type="AlphaFoldDB" id="A0A3T1DBQ2"/>
<accession>A0A3T1DBQ2</accession>
<evidence type="ECO:0000313" key="5">
    <source>
        <dbReference type="EMBL" id="BBI35530.1"/>
    </source>
</evidence>
<dbReference type="KEGG" id="cohn:KCTCHS21_49290"/>
<dbReference type="InterPro" id="IPR042229">
    <property type="entry name" value="Listeria/Bacterioides_rpt_sf"/>
</dbReference>
<dbReference type="Gene3D" id="2.60.220.30">
    <property type="match status" value="1"/>
</dbReference>
<evidence type="ECO:0000256" key="3">
    <source>
        <dbReference type="SAM" id="SignalP"/>
    </source>
</evidence>
<proteinExistence type="predicted"/>
<reference evidence="5 6" key="1">
    <citation type="submission" date="2019-01" db="EMBL/GenBank/DDBJ databases">
        <title>Complete genome sequence of Cohnella hallensis HS21 isolated from Korean fir (Abies koreana) rhizospheric soil.</title>
        <authorList>
            <person name="Jiang L."/>
            <person name="Kang S.W."/>
            <person name="Kim S."/>
            <person name="Jung J."/>
            <person name="Kim C.Y."/>
            <person name="Kim D.H."/>
            <person name="Kim S.W."/>
            <person name="Lee J."/>
        </authorList>
    </citation>
    <scope>NUCLEOTIDE SEQUENCE [LARGE SCALE GENOMIC DNA]</scope>
    <source>
        <strain evidence="5 6">HS21</strain>
    </source>
</reference>
<dbReference type="Pfam" id="PF07550">
    <property type="entry name" value="Shr-like_HID"/>
    <property type="match status" value="1"/>
</dbReference>
<feature type="domain" description="SLH" evidence="4">
    <location>
        <begin position="958"/>
        <end position="1021"/>
    </location>
</feature>
<dbReference type="OrthoDB" id="9802993at2"/>
<dbReference type="InterPro" id="IPR001119">
    <property type="entry name" value="SLH_dom"/>
</dbReference>
<dbReference type="RefSeq" id="WP_130614281.1">
    <property type="nucleotide sequence ID" value="NZ_AP019400.1"/>
</dbReference>
<gene>
    <name evidence="5" type="ORF">KCTCHS21_49290</name>
</gene>
<feature type="chain" id="PRO_5038495146" description="SLH domain-containing protein" evidence="3">
    <location>
        <begin position="26"/>
        <end position="1076"/>
    </location>
</feature>
<dbReference type="Proteomes" id="UP000289856">
    <property type="component" value="Chromosome"/>
</dbReference>
<dbReference type="InterPro" id="IPR013378">
    <property type="entry name" value="InlB-like_B-rpt"/>
</dbReference>